<dbReference type="InterPro" id="IPR029058">
    <property type="entry name" value="AB_hydrolase_fold"/>
</dbReference>
<comment type="subunit">
    <text evidence="8">Microtubule inner protein component of sperm flagellar doublet microtubules.</text>
</comment>
<evidence type="ECO:0000256" key="4">
    <source>
        <dbReference type="ARBA" id="ARBA00023069"/>
    </source>
</evidence>
<dbReference type="InterPro" id="IPR013094">
    <property type="entry name" value="AB_hydrolase_3"/>
</dbReference>
<protein>
    <recommendedName>
        <fullName evidence="10">Alpha/beta hydrolase fold-3 domain-containing protein</fullName>
    </recommendedName>
</protein>
<evidence type="ECO:0000256" key="5">
    <source>
        <dbReference type="ARBA" id="ARBA00023212"/>
    </source>
</evidence>
<keyword evidence="3" id="KW-0282">Flagellum</keyword>
<dbReference type="PANTHER" id="PTHR31180:SF2">
    <property type="entry name" value="CILIA- AND FLAGELLA-ASSOCIATED PROTEIN 107"/>
    <property type="match status" value="1"/>
</dbReference>
<dbReference type="SUPFAM" id="SSF53474">
    <property type="entry name" value="alpha/beta-Hydrolases"/>
    <property type="match status" value="1"/>
</dbReference>
<dbReference type="InterPro" id="IPR033140">
    <property type="entry name" value="Lipase_GDXG_put_SER_AS"/>
</dbReference>
<feature type="active site" evidence="9">
    <location>
        <position position="205"/>
    </location>
</feature>
<keyword evidence="6" id="KW-0966">Cell projection</keyword>
<evidence type="ECO:0000313" key="12">
    <source>
        <dbReference type="Proteomes" id="UP000694569"/>
    </source>
</evidence>
<evidence type="ECO:0000256" key="6">
    <source>
        <dbReference type="ARBA" id="ARBA00023273"/>
    </source>
</evidence>
<dbReference type="PROSITE" id="PS01174">
    <property type="entry name" value="LIPASE_GDXG_SER"/>
    <property type="match status" value="1"/>
</dbReference>
<reference evidence="11" key="2">
    <citation type="submission" date="2025-09" db="UniProtKB">
        <authorList>
            <consortium name="Ensembl"/>
        </authorList>
    </citation>
    <scope>IDENTIFICATION</scope>
</reference>
<accession>A0A8C5N4D0</accession>
<evidence type="ECO:0000259" key="10">
    <source>
        <dbReference type="Pfam" id="PF07859"/>
    </source>
</evidence>
<dbReference type="PANTHER" id="PTHR31180">
    <property type="entry name" value="CILIA- AND FLAGELLA-ASSOCIATED PROTEIN 107-RELATED"/>
    <property type="match status" value="1"/>
</dbReference>
<evidence type="ECO:0000256" key="2">
    <source>
        <dbReference type="ARBA" id="ARBA00022490"/>
    </source>
</evidence>
<reference evidence="11" key="1">
    <citation type="submission" date="2025-08" db="UniProtKB">
        <authorList>
            <consortium name="Ensembl"/>
        </authorList>
    </citation>
    <scope>IDENTIFICATION</scope>
</reference>
<evidence type="ECO:0000256" key="7">
    <source>
        <dbReference type="ARBA" id="ARBA00035003"/>
    </source>
</evidence>
<dbReference type="InterPro" id="IPR037662">
    <property type="entry name" value="CFAP68/107"/>
</dbReference>
<evidence type="ECO:0000256" key="1">
    <source>
        <dbReference type="ARBA" id="ARBA00004611"/>
    </source>
</evidence>
<dbReference type="Pfam" id="PF22595">
    <property type="entry name" value="CFAP107"/>
    <property type="match status" value="1"/>
</dbReference>
<dbReference type="Pfam" id="PF07859">
    <property type="entry name" value="Abhydrolase_3"/>
    <property type="match status" value="1"/>
</dbReference>
<dbReference type="OrthoDB" id="408631at2759"/>
<keyword evidence="5" id="KW-0206">Cytoskeleton</keyword>
<evidence type="ECO:0000256" key="9">
    <source>
        <dbReference type="PROSITE-ProRule" id="PRU10038"/>
    </source>
</evidence>
<sequence>MQRTRGNVCSSRTCEQAIRARATACGRPCRRVTTLRRTPGEIPPGVASPGKLRAIHGVMIGIAVVGKILQNVGICSQIAFTRYVRDKLLTTNLGYDPKLLIKNVKFEDVPVRIYQPTSPSPGGRKGIMFFHGGGWMFGSIDSYDVLCRYFAKETDSVVVSVGYRLAPEHRYPAAYEDCLNTTIHFLKNAEEYGVDRSSVIISGDSAGGNLTAAVCQALVDKTDLPQPLAQVLIYPSVQMIDFNLPSFQQNRAVPVLYRERAAFYMLNYICDDLSVMEDVLDGDHVPVDTKLQFRKWLSADHIPKEFKVRGYKPHVMSTHDEEVYKIAKTALETPCSPLVADDSVVRLLPKAYILTFLKCTIHTMSANPEKRMELSQPGWRIEQKYSNKVLVGNWQEERKKFQRVSKLTRNSCYGTDFVRFSSNPSGPMLRRSIIKKMEGLPKQHLLTHHGEPRSKNLVSLYDDHYIRHGNSSLPPLRTFNGNQLAWIPERSDYPTADPPTNYGLKEEKEKTFRESTSEDIRSIYSASYRLPPDSAYSFRRFGVAPSIMHHSKNLSDSLNLRTFRYFQAPDCQTERINNSPVTRSPSIHQKSLSFVY</sequence>
<dbReference type="GO" id="GO:0016787">
    <property type="term" value="F:hydrolase activity"/>
    <property type="evidence" value="ECO:0007669"/>
    <property type="project" value="InterPro"/>
</dbReference>
<organism evidence="11 12">
    <name type="scientific">Leptobrachium leishanense</name>
    <name type="common">Leishan spiny toad</name>
    <dbReference type="NCBI Taxonomy" id="445787"/>
    <lineage>
        <taxon>Eukaryota</taxon>
        <taxon>Metazoa</taxon>
        <taxon>Chordata</taxon>
        <taxon>Craniata</taxon>
        <taxon>Vertebrata</taxon>
        <taxon>Euteleostomi</taxon>
        <taxon>Amphibia</taxon>
        <taxon>Batrachia</taxon>
        <taxon>Anura</taxon>
        <taxon>Pelobatoidea</taxon>
        <taxon>Megophryidae</taxon>
        <taxon>Leptobrachium</taxon>
    </lineage>
</organism>
<dbReference type="GeneTree" id="ENSGT00940000163565"/>
<dbReference type="AlphaFoldDB" id="A0A8C5N4D0"/>
<dbReference type="InterPro" id="IPR054709">
    <property type="entry name" value="CFAP107"/>
</dbReference>
<comment type="subcellular location">
    <subcellularLocation>
        <location evidence="1">Cytoplasm</location>
        <location evidence="1">Cytoskeleton</location>
        <location evidence="1">Flagellum axoneme</location>
    </subcellularLocation>
</comment>
<evidence type="ECO:0000256" key="3">
    <source>
        <dbReference type="ARBA" id="ARBA00022846"/>
    </source>
</evidence>
<feature type="domain" description="Alpha/beta hydrolase fold-3" evidence="10">
    <location>
        <begin position="127"/>
        <end position="269"/>
    </location>
</feature>
<evidence type="ECO:0000313" key="11">
    <source>
        <dbReference type="Ensembl" id="ENSLLEP00000021733.1"/>
    </source>
</evidence>
<dbReference type="Gene3D" id="3.40.50.1820">
    <property type="entry name" value="alpha/beta hydrolase"/>
    <property type="match status" value="1"/>
</dbReference>
<keyword evidence="4" id="KW-0969">Cilium</keyword>
<keyword evidence="12" id="KW-1185">Reference proteome</keyword>
<dbReference type="Ensembl" id="ENSLLET00000022575.1">
    <property type="protein sequence ID" value="ENSLLEP00000021733.1"/>
    <property type="gene ID" value="ENSLLEG00000013794.1"/>
</dbReference>
<evidence type="ECO:0000256" key="8">
    <source>
        <dbReference type="ARBA" id="ARBA00046435"/>
    </source>
</evidence>
<dbReference type="Proteomes" id="UP000694569">
    <property type="component" value="Unplaced"/>
</dbReference>
<comment type="function">
    <text evidence="7">Microtubule inner protein (MIP) part of the dynein-decorated doublet microtubules (DMTs) in cilia axoneme, which is required for motile cilia beating.</text>
</comment>
<dbReference type="GO" id="GO:0005879">
    <property type="term" value="C:axonemal microtubule"/>
    <property type="evidence" value="ECO:0007669"/>
    <property type="project" value="TreeGrafter"/>
</dbReference>
<keyword evidence="2" id="KW-0963">Cytoplasm</keyword>
<proteinExistence type="predicted"/>
<dbReference type="GO" id="GO:0030317">
    <property type="term" value="P:flagellated sperm motility"/>
    <property type="evidence" value="ECO:0007669"/>
    <property type="project" value="InterPro"/>
</dbReference>
<name>A0A8C5N4D0_9ANUR</name>